<feature type="region of interest" description="Disordered" evidence="1">
    <location>
        <begin position="278"/>
        <end position="317"/>
    </location>
</feature>
<feature type="region of interest" description="Disordered" evidence="1">
    <location>
        <begin position="131"/>
        <end position="153"/>
    </location>
</feature>
<keyword evidence="5" id="KW-1185">Reference proteome</keyword>
<proteinExistence type="predicted"/>
<keyword evidence="2" id="KW-1133">Transmembrane helix</keyword>
<evidence type="ECO:0000313" key="5">
    <source>
        <dbReference type="Proteomes" id="UP001268542"/>
    </source>
</evidence>
<dbReference type="RefSeq" id="WP_315732199.1">
    <property type="nucleotide sequence ID" value="NZ_JAVYII010000002.1"/>
</dbReference>
<feature type="compositionally biased region" description="Basic residues" evidence="1">
    <location>
        <begin position="39"/>
        <end position="49"/>
    </location>
</feature>
<organism evidence="4 5">
    <name type="scientific">Nocardioides imazamoxiresistens</name>
    <dbReference type="NCBI Taxonomy" id="3231893"/>
    <lineage>
        <taxon>Bacteria</taxon>
        <taxon>Bacillati</taxon>
        <taxon>Actinomycetota</taxon>
        <taxon>Actinomycetes</taxon>
        <taxon>Propionibacteriales</taxon>
        <taxon>Nocardioidaceae</taxon>
        <taxon>Nocardioides</taxon>
    </lineage>
</organism>
<dbReference type="Pfam" id="PF14032">
    <property type="entry name" value="PknH_C"/>
    <property type="match status" value="1"/>
</dbReference>
<reference evidence="4 5" key="1">
    <citation type="submission" date="2023-08" db="EMBL/GenBank/DDBJ databases">
        <title>Nocardioides seae sp. nov., a bacterium isolated from a soil.</title>
        <authorList>
            <person name="Wang X."/>
        </authorList>
    </citation>
    <scope>NUCLEOTIDE SEQUENCE [LARGE SCALE GENOMIC DNA]</scope>
    <source>
        <strain evidence="4 5">YZH12</strain>
    </source>
</reference>
<protein>
    <submittedName>
        <fullName evidence="4">Sensor domain-containing protein</fullName>
    </submittedName>
</protein>
<dbReference type="Proteomes" id="UP001268542">
    <property type="component" value="Unassembled WGS sequence"/>
</dbReference>
<evidence type="ECO:0000256" key="1">
    <source>
        <dbReference type="SAM" id="MobiDB-lite"/>
    </source>
</evidence>
<feature type="transmembrane region" description="Helical" evidence="2">
    <location>
        <begin position="50"/>
        <end position="72"/>
    </location>
</feature>
<dbReference type="Gene3D" id="3.40.1000.70">
    <property type="entry name" value="PknH-like extracellular domain"/>
    <property type="match status" value="1"/>
</dbReference>
<feature type="compositionally biased region" description="Acidic residues" evidence="1">
    <location>
        <begin position="289"/>
        <end position="310"/>
    </location>
</feature>
<evidence type="ECO:0000313" key="4">
    <source>
        <dbReference type="EMBL" id="MDT9592779.1"/>
    </source>
</evidence>
<name>A0ABU3PU70_9ACTN</name>
<keyword evidence="2" id="KW-0812">Transmembrane</keyword>
<gene>
    <name evidence="4" type="ORF">RDV89_06855</name>
</gene>
<evidence type="ECO:0000256" key="2">
    <source>
        <dbReference type="SAM" id="Phobius"/>
    </source>
</evidence>
<accession>A0ABU3PU70</accession>
<dbReference type="InterPro" id="IPR026954">
    <property type="entry name" value="PknH-like_Extracell"/>
</dbReference>
<comment type="caution">
    <text evidence="4">The sequence shown here is derived from an EMBL/GenBank/DDBJ whole genome shotgun (WGS) entry which is preliminary data.</text>
</comment>
<keyword evidence="2" id="KW-0472">Membrane</keyword>
<sequence>MPERPPDPTDPTDPPDPTERLRALRSSGPAMPALPPHEIRRRGDRRRRRTHAAVAATSLAVVAVVAGGGIALTDVLRGDDRGRDAASTATAQAVRTDVPGAFPLDAGWPAEAASTAVETDPVGTSPDLCGEALSPADASGRAESRTLAAGGEGESDALERTLVAFDDVADARAYLGRVQRAVAGCATTQRDDVTLTNDTLVVATSTEADDSLAVTRTADGAEGGADLLRYYRTENAVLVSRTYAVGFAGDDEALAQLVAQTAGDDAAAVDALRYYRGEDLPTQPPTDGSSDDGGPDGDGQGDDGQGDDGTGDGTGRSVSAAQLVGTDLLPPLDGLGPWEEIGLTDEPTLPCAAAGLRTLGPTDDGYAEFTALPSDGSGAPGVREAAVNSAVLAFDDPAAAGEAYATATGWLEACGEGSGAEGLVVDPAPQPSLVLVDGAEGTWVATTAPAPEACGGGADCDAVRYARQGVVQVGSDLVVLTLSRLGGPTEPAGLDGAMDELLGAAASRAAYGM</sequence>
<feature type="domain" description="PknH-like extracellular" evidence="3">
    <location>
        <begin position="109"/>
        <end position="262"/>
    </location>
</feature>
<feature type="region of interest" description="Disordered" evidence="1">
    <location>
        <begin position="1"/>
        <end position="49"/>
    </location>
</feature>
<evidence type="ECO:0000259" key="3">
    <source>
        <dbReference type="Pfam" id="PF14032"/>
    </source>
</evidence>
<dbReference type="InterPro" id="IPR038232">
    <property type="entry name" value="PknH-like_Extracell_sf"/>
</dbReference>
<dbReference type="EMBL" id="JAVYII010000002">
    <property type="protein sequence ID" value="MDT9592779.1"/>
    <property type="molecule type" value="Genomic_DNA"/>
</dbReference>